<evidence type="ECO:0000313" key="2">
    <source>
        <dbReference type="EMBL" id="WAV90889.1"/>
    </source>
</evidence>
<sequence length="53" mass="5963">MVILVFAFTGKWFVSGTCDKIAPGRKRDENVRPVHKGMSIVQEEKGKQPVPLH</sequence>
<evidence type="ECO:0000256" key="1">
    <source>
        <dbReference type="SAM" id="MobiDB-lite"/>
    </source>
</evidence>
<reference evidence="2" key="1">
    <citation type="journal article" date="2022" name="Front. Microbiol.">
        <title>New perspectives on an old grouping: The genomic and phenotypic variability of Oxalobacter formigenes and the implications for calcium oxalate stone prevention.</title>
        <authorList>
            <person name="Chmiel J.A."/>
            <person name="Carr C."/>
            <person name="Stuivenberg G.A."/>
            <person name="Venema R."/>
            <person name="Chanyi R.M."/>
            <person name="Al K.F."/>
            <person name="Giguere D."/>
            <person name="Say H."/>
            <person name="Akouris P.P."/>
            <person name="Dominguez Romero S.A."/>
            <person name="Kwong A."/>
            <person name="Tai V."/>
            <person name="Koval S.F."/>
            <person name="Razvi H."/>
            <person name="Bjazevic J."/>
            <person name="Burton J.P."/>
        </authorList>
    </citation>
    <scope>NUCLEOTIDE SEQUENCE</scope>
    <source>
        <strain evidence="2">OxK</strain>
    </source>
</reference>
<feature type="region of interest" description="Disordered" evidence="1">
    <location>
        <begin position="28"/>
        <end position="53"/>
    </location>
</feature>
<dbReference type="Proteomes" id="UP001164819">
    <property type="component" value="Chromosome"/>
</dbReference>
<dbReference type="RefSeq" id="WP_269315786.1">
    <property type="nucleotide sequence ID" value="NZ_CP098251.1"/>
</dbReference>
<dbReference type="AlphaFoldDB" id="A0A9E9LDV0"/>
<name>A0A9E9LDV0_9BURK</name>
<protein>
    <submittedName>
        <fullName evidence="2">Uncharacterized protein</fullName>
    </submittedName>
</protein>
<dbReference type="EMBL" id="CP098251">
    <property type="protein sequence ID" value="WAV90889.1"/>
    <property type="molecule type" value="Genomic_DNA"/>
</dbReference>
<accession>A0A9E9LDV0</accession>
<gene>
    <name evidence="2" type="ORF">NB646_08650</name>
</gene>
<proteinExistence type="predicted"/>
<organism evidence="2">
    <name type="scientific">Oxalobacter aliiformigenes</name>
    <dbReference type="NCBI Taxonomy" id="2946593"/>
    <lineage>
        <taxon>Bacteria</taxon>
        <taxon>Pseudomonadati</taxon>
        <taxon>Pseudomonadota</taxon>
        <taxon>Betaproteobacteria</taxon>
        <taxon>Burkholderiales</taxon>
        <taxon>Oxalobacteraceae</taxon>
        <taxon>Oxalobacter</taxon>
    </lineage>
</organism>